<organism evidence="2 3">
    <name type="scientific">Pleuronectes platessa</name>
    <name type="common">European plaice</name>
    <dbReference type="NCBI Taxonomy" id="8262"/>
    <lineage>
        <taxon>Eukaryota</taxon>
        <taxon>Metazoa</taxon>
        <taxon>Chordata</taxon>
        <taxon>Craniata</taxon>
        <taxon>Vertebrata</taxon>
        <taxon>Euteleostomi</taxon>
        <taxon>Actinopterygii</taxon>
        <taxon>Neopterygii</taxon>
        <taxon>Teleostei</taxon>
        <taxon>Neoteleostei</taxon>
        <taxon>Acanthomorphata</taxon>
        <taxon>Carangaria</taxon>
        <taxon>Pleuronectiformes</taxon>
        <taxon>Pleuronectoidei</taxon>
        <taxon>Pleuronectidae</taxon>
        <taxon>Pleuronectes</taxon>
    </lineage>
</organism>
<feature type="region of interest" description="Disordered" evidence="1">
    <location>
        <begin position="1"/>
        <end position="36"/>
    </location>
</feature>
<dbReference type="Proteomes" id="UP001153269">
    <property type="component" value="Unassembled WGS sequence"/>
</dbReference>
<proteinExistence type="predicted"/>
<dbReference type="EMBL" id="CADEAL010001335">
    <property type="protein sequence ID" value="CAB1431366.1"/>
    <property type="molecule type" value="Genomic_DNA"/>
</dbReference>
<comment type="caution">
    <text evidence="2">The sequence shown here is derived from an EMBL/GenBank/DDBJ whole genome shotgun (WGS) entry which is preliminary data.</text>
</comment>
<reference evidence="2" key="1">
    <citation type="submission" date="2020-03" db="EMBL/GenBank/DDBJ databases">
        <authorList>
            <person name="Weist P."/>
        </authorList>
    </citation>
    <scope>NUCLEOTIDE SEQUENCE</scope>
</reference>
<dbReference type="AlphaFoldDB" id="A0A9N7UJN9"/>
<protein>
    <submittedName>
        <fullName evidence="2">Uncharacterized protein</fullName>
    </submittedName>
</protein>
<evidence type="ECO:0000256" key="1">
    <source>
        <dbReference type="SAM" id="MobiDB-lite"/>
    </source>
</evidence>
<accession>A0A9N7UJN9</accession>
<keyword evidence="3" id="KW-1185">Reference proteome</keyword>
<evidence type="ECO:0000313" key="2">
    <source>
        <dbReference type="EMBL" id="CAB1431366.1"/>
    </source>
</evidence>
<sequence>MQSASSHSESPAARREKIGPGKAEPPAIALETGESKQENPQLLKVCVHEELCKGDNHTTPRLSSSATTNLPLHTIRSPDPSIILSLLQLSITARAHTNSKLLQAHWKDRSSNEFREQLNSEEFGDVVTTAFILNDNTPEAISAKSSYHHRITEVATPSSL</sequence>
<name>A0A9N7UJN9_PLEPL</name>
<gene>
    <name evidence="2" type="ORF">PLEPLA_LOCUS19422</name>
</gene>
<evidence type="ECO:0000313" key="3">
    <source>
        <dbReference type="Proteomes" id="UP001153269"/>
    </source>
</evidence>